<feature type="transmembrane region" description="Helical" evidence="1">
    <location>
        <begin position="118"/>
        <end position="140"/>
    </location>
</feature>
<reference evidence="2 3" key="1">
    <citation type="submission" date="2024-08" db="EMBL/GenBank/DDBJ databases">
        <authorList>
            <person name="Cucini C."/>
            <person name="Frati F."/>
        </authorList>
    </citation>
    <scope>NUCLEOTIDE SEQUENCE [LARGE SCALE GENOMIC DNA]</scope>
</reference>
<evidence type="ECO:0000256" key="1">
    <source>
        <dbReference type="SAM" id="Phobius"/>
    </source>
</evidence>
<feature type="transmembrane region" description="Helical" evidence="1">
    <location>
        <begin position="440"/>
        <end position="458"/>
    </location>
</feature>
<dbReference type="Proteomes" id="UP001642540">
    <property type="component" value="Unassembled WGS sequence"/>
</dbReference>
<feature type="transmembrane region" description="Helical" evidence="1">
    <location>
        <begin position="253"/>
        <end position="270"/>
    </location>
</feature>
<evidence type="ECO:0000313" key="2">
    <source>
        <dbReference type="EMBL" id="CAL8103697.1"/>
    </source>
</evidence>
<feature type="transmembrane region" description="Helical" evidence="1">
    <location>
        <begin position="528"/>
        <end position="551"/>
    </location>
</feature>
<evidence type="ECO:0000313" key="3">
    <source>
        <dbReference type="Proteomes" id="UP001642540"/>
    </source>
</evidence>
<feature type="transmembrane region" description="Helical" evidence="1">
    <location>
        <begin position="633"/>
        <end position="651"/>
    </location>
</feature>
<keyword evidence="3" id="KW-1185">Reference proteome</keyword>
<feature type="transmembrane region" description="Helical" evidence="1">
    <location>
        <begin position="604"/>
        <end position="621"/>
    </location>
</feature>
<sequence>MLFDFGYYIGIVPFKFVFNEEGSVILKCRSWQKHLNKILFLLWTSGYLLRGIAKVSLQPSDVIAYFNVGHVIFHTTMLYLFYTKLYSNQDNCFQLLTEIDKCPLADCPPLFLKKQWMWFPFHFMAIVMIAFMTMLTNFALPKSKWILPEHFHKMADPIKSLFQNVDEQEDSNILIENVSTFDLGFGLLFGFMEFLSCLEVTIRVLCCLHPMSLLLSTANSFLRNTYSQDGAQWLKLTKDYEHLKKLSSIISDTWGPLILCFVLDYTVWLATDLDAALKVKQWATGVTTIYFMMSLSTSTILCAEVKRRMASFKVWIIRNGDSIFGNRQEEFTRFLHSLDNDQVGVGIFGVYQIDYPFLGQEMCNNDKSKCEATNKYSGCRPPLTSKEICERYSQLKDLSDALNESWGGLVIIGLFNYISWLSTDLEQLLQAVDFMSRFTLFWYSVGTFLPAVVCAEVQRKRKRKCHLIKFCYSLFFIGSTCISYVKVLDGCNWNFKNFIFHSSLKTLYWNSTIAETLPTSNGTNLGELFYNIVLVLSLITYQLSTSFRILAFFHPATTLLNAVETFTKKVYQLEDEWNSPEETKALIWSSYNELKRLADALNEFWGALILVSILDYVAWLTTDLDMGLTSSGWLGRITVVWYFATIFFPMITSGECCRRVRT</sequence>
<protein>
    <recommendedName>
        <fullName evidence="4">Gustatory receptor</fullName>
    </recommendedName>
</protein>
<keyword evidence="1" id="KW-0472">Membrane</keyword>
<feature type="transmembrane region" description="Helical" evidence="1">
    <location>
        <begin position="470"/>
        <end position="488"/>
    </location>
</feature>
<gene>
    <name evidence="2" type="ORF">ODALV1_LOCUS11527</name>
</gene>
<organism evidence="2 3">
    <name type="scientific">Orchesella dallaii</name>
    <dbReference type="NCBI Taxonomy" id="48710"/>
    <lineage>
        <taxon>Eukaryota</taxon>
        <taxon>Metazoa</taxon>
        <taxon>Ecdysozoa</taxon>
        <taxon>Arthropoda</taxon>
        <taxon>Hexapoda</taxon>
        <taxon>Collembola</taxon>
        <taxon>Entomobryomorpha</taxon>
        <taxon>Entomobryoidea</taxon>
        <taxon>Orchesellidae</taxon>
        <taxon>Orchesellinae</taxon>
        <taxon>Orchesella</taxon>
    </lineage>
</organism>
<feature type="transmembrane region" description="Helical" evidence="1">
    <location>
        <begin position="282"/>
        <end position="303"/>
    </location>
</feature>
<proteinExistence type="predicted"/>
<comment type="caution">
    <text evidence="2">The sequence shown here is derived from an EMBL/GenBank/DDBJ whole genome shotgun (WGS) entry which is preliminary data.</text>
</comment>
<name>A0ABP1QHY8_9HEXA</name>
<dbReference type="EMBL" id="CAXLJM020000035">
    <property type="protein sequence ID" value="CAL8103697.1"/>
    <property type="molecule type" value="Genomic_DNA"/>
</dbReference>
<feature type="transmembrane region" description="Helical" evidence="1">
    <location>
        <begin position="401"/>
        <end position="420"/>
    </location>
</feature>
<keyword evidence="1" id="KW-1133">Transmembrane helix</keyword>
<accession>A0ABP1QHY8</accession>
<evidence type="ECO:0008006" key="4">
    <source>
        <dbReference type="Google" id="ProtNLM"/>
    </source>
</evidence>
<keyword evidence="1" id="KW-0812">Transmembrane</keyword>